<evidence type="ECO:0000313" key="2">
    <source>
        <dbReference type="Proteomes" id="UP000622638"/>
    </source>
</evidence>
<sequence length="75" mass="7709">MLIQIGGLVIVLFGQVRSDSWTGGKARYLAAGFCNIMVYSWNLVRKSGKARAAAGASCGVGLPGGHGALDQATGR</sequence>
<accession>A0ABQ1KP00</accession>
<gene>
    <name evidence="1" type="ORF">GCM10011572_25380</name>
</gene>
<reference evidence="2" key="1">
    <citation type="journal article" date="2019" name="Int. J. Syst. Evol. Microbiol.">
        <title>The Global Catalogue of Microorganisms (GCM) 10K type strain sequencing project: providing services to taxonomists for standard genome sequencing and annotation.</title>
        <authorList>
            <consortium name="The Broad Institute Genomics Platform"/>
            <consortium name="The Broad Institute Genome Sequencing Center for Infectious Disease"/>
            <person name="Wu L."/>
            <person name="Ma J."/>
        </authorList>
    </citation>
    <scope>NUCLEOTIDE SEQUENCE [LARGE SCALE GENOMIC DNA]</scope>
    <source>
        <strain evidence="2">CGMCC 1.15931</strain>
    </source>
</reference>
<keyword evidence="2" id="KW-1185">Reference proteome</keyword>
<dbReference type="Proteomes" id="UP000622638">
    <property type="component" value="Unassembled WGS sequence"/>
</dbReference>
<dbReference type="EMBL" id="BMKG01000009">
    <property type="protein sequence ID" value="GGC02376.1"/>
    <property type="molecule type" value="Genomic_DNA"/>
</dbReference>
<protein>
    <submittedName>
        <fullName evidence="1">Uncharacterized protein</fullName>
    </submittedName>
</protein>
<organism evidence="1 2">
    <name type="scientific">Pseudoduganella buxea</name>
    <dbReference type="NCBI Taxonomy" id="1949069"/>
    <lineage>
        <taxon>Bacteria</taxon>
        <taxon>Pseudomonadati</taxon>
        <taxon>Pseudomonadota</taxon>
        <taxon>Betaproteobacteria</taxon>
        <taxon>Burkholderiales</taxon>
        <taxon>Oxalobacteraceae</taxon>
        <taxon>Telluria group</taxon>
        <taxon>Pseudoduganella</taxon>
    </lineage>
</organism>
<evidence type="ECO:0000313" key="1">
    <source>
        <dbReference type="EMBL" id="GGC02376.1"/>
    </source>
</evidence>
<name>A0ABQ1KP00_9BURK</name>
<comment type="caution">
    <text evidence="1">The sequence shown here is derived from an EMBL/GenBank/DDBJ whole genome shotgun (WGS) entry which is preliminary data.</text>
</comment>
<proteinExistence type="predicted"/>